<dbReference type="InterPro" id="IPR046818">
    <property type="entry name" value="MmeI_C"/>
</dbReference>
<keyword evidence="2" id="KW-0489">Methyltransferase</keyword>
<dbReference type="InterPro" id="IPR050953">
    <property type="entry name" value="N4_N6_ade-DNA_methylase"/>
</dbReference>
<name>A0AAE3YGR0_9MICC</name>
<evidence type="ECO:0000313" key="11">
    <source>
        <dbReference type="Proteomes" id="UP001247307"/>
    </source>
</evidence>
<dbReference type="InterPro" id="IPR046820">
    <property type="entry name" value="MmeI_TRD"/>
</dbReference>
<comment type="catalytic activity">
    <reaction evidence="4">
        <text>a 2'-deoxyadenosine in DNA + S-adenosyl-L-methionine = an N(6)-methyl-2'-deoxyadenosine in DNA + S-adenosyl-L-homocysteine + H(+)</text>
        <dbReference type="Rhea" id="RHEA:15197"/>
        <dbReference type="Rhea" id="RHEA-COMP:12418"/>
        <dbReference type="Rhea" id="RHEA-COMP:12419"/>
        <dbReference type="ChEBI" id="CHEBI:15378"/>
        <dbReference type="ChEBI" id="CHEBI:57856"/>
        <dbReference type="ChEBI" id="CHEBI:59789"/>
        <dbReference type="ChEBI" id="CHEBI:90615"/>
        <dbReference type="ChEBI" id="CHEBI:90616"/>
        <dbReference type="EC" id="2.1.1.72"/>
    </reaction>
</comment>
<dbReference type="Pfam" id="PF20473">
    <property type="entry name" value="MmeI_Mtase"/>
    <property type="match status" value="1"/>
</dbReference>
<evidence type="ECO:0000259" key="7">
    <source>
        <dbReference type="Pfam" id="PF20466"/>
    </source>
</evidence>
<evidence type="ECO:0000259" key="5">
    <source>
        <dbReference type="Pfam" id="PF20464"/>
    </source>
</evidence>
<dbReference type="EC" id="2.1.1.72" evidence="1"/>
<dbReference type="Pfam" id="PF20466">
    <property type="entry name" value="MmeI_TRD"/>
    <property type="match status" value="1"/>
</dbReference>
<dbReference type="Pfam" id="PF20465">
    <property type="entry name" value="MmeI_hel"/>
    <property type="match status" value="1"/>
</dbReference>
<feature type="domain" description="MmeI-like helicase spacer" evidence="6">
    <location>
        <begin position="188"/>
        <end position="266"/>
    </location>
</feature>
<dbReference type="PANTHER" id="PTHR33841">
    <property type="entry name" value="DNA METHYLTRANSFERASE YEEA-RELATED"/>
    <property type="match status" value="1"/>
</dbReference>
<organism evidence="10 11">
    <name type="scientific">Falsarthrobacter nasiphocae</name>
    <dbReference type="NCBI Taxonomy" id="189863"/>
    <lineage>
        <taxon>Bacteria</taxon>
        <taxon>Bacillati</taxon>
        <taxon>Actinomycetota</taxon>
        <taxon>Actinomycetes</taxon>
        <taxon>Micrococcales</taxon>
        <taxon>Micrococcaceae</taxon>
        <taxon>Falsarthrobacter</taxon>
    </lineage>
</organism>
<dbReference type="PANTHER" id="PTHR33841:SF1">
    <property type="entry name" value="DNA METHYLTRANSFERASE A"/>
    <property type="match status" value="1"/>
</dbReference>
<evidence type="ECO:0000256" key="1">
    <source>
        <dbReference type="ARBA" id="ARBA00011900"/>
    </source>
</evidence>
<evidence type="ECO:0000313" key="10">
    <source>
        <dbReference type="EMBL" id="MDR6892920.1"/>
    </source>
</evidence>
<evidence type="ECO:0000259" key="8">
    <source>
        <dbReference type="Pfam" id="PF20467"/>
    </source>
</evidence>
<protein>
    <recommendedName>
        <fullName evidence="1">site-specific DNA-methyltransferase (adenine-specific)</fullName>
        <ecNumber evidence="1">2.1.1.72</ecNumber>
    </recommendedName>
</protein>
<dbReference type="Pfam" id="PF20467">
    <property type="entry name" value="MmeI_C"/>
    <property type="match status" value="1"/>
</dbReference>
<accession>A0AAE3YGR0</accession>
<reference evidence="10" key="1">
    <citation type="submission" date="2023-07" db="EMBL/GenBank/DDBJ databases">
        <title>Sequencing the genomes of 1000 actinobacteria strains.</title>
        <authorList>
            <person name="Klenk H.-P."/>
        </authorList>
    </citation>
    <scope>NUCLEOTIDE SEQUENCE</scope>
    <source>
        <strain evidence="10">DSM 13988</strain>
    </source>
</reference>
<evidence type="ECO:0000256" key="3">
    <source>
        <dbReference type="ARBA" id="ARBA00022679"/>
    </source>
</evidence>
<dbReference type="InterPro" id="IPR046817">
    <property type="entry name" value="MmeI_N"/>
</dbReference>
<evidence type="ECO:0000256" key="2">
    <source>
        <dbReference type="ARBA" id="ARBA00022603"/>
    </source>
</evidence>
<proteinExistence type="predicted"/>
<feature type="domain" description="MmeI-like target recognition" evidence="7">
    <location>
        <begin position="632"/>
        <end position="834"/>
    </location>
</feature>
<gene>
    <name evidence="10" type="ORF">J2S35_001860</name>
</gene>
<dbReference type="InterPro" id="IPR046819">
    <property type="entry name" value="MmeI_hel"/>
</dbReference>
<dbReference type="Pfam" id="PF20464">
    <property type="entry name" value="MmeI_N"/>
    <property type="match status" value="1"/>
</dbReference>
<keyword evidence="11" id="KW-1185">Reference proteome</keyword>
<dbReference type="AlphaFoldDB" id="A0AAE3YGR0"/>
<dbReference type="InterPro" id="IPR046816">
    <property type="entry name" value="MmeI_Mtase"/>
</dbReference>
<evidence type="ECO:0000256" key="4">
    <source>
        <dbReference type="ARBA" id="ARBA00047942"/>
    </source>
</evidence>
<comment type="caution">
    <text evidence="10">The sequence shown here is derived from an EMBL/GenBank/DDBJ whole genome shotgun (WGS) entry which is preliminary data.</text>
</comment>
<evidence type="ECO:0000259" key="9">
    <source>
        <dbReference type="Pfam" id="PF20473"/>
    </source>
</evidence>
<feature type="domain" description="MmeI-like C-terminal" evidence="8">
    <location>
        <begin position="835"/>
        <end position="916"/>
    </location>
</feature>
<dbReference type="EMBL" id="JAVDUI010000001">
    <property type="protein sequence ID" value="MDR6892920.1"/>
    <property type="molecule type" value="Genomic_DNA"/>
</dbReference>
<keyword evidence="3" id="KW-0808">Transferase</keyword>
<evidence type="ECO:0000259" key="6">
    <source>
        <dbReference type="Pfam" id="PF20465"/>
    </source>
</evidence>
<dbReference type="GO" id="GO:0009007">
    <property type="term" value="F:site-specific DNA-methyltransferase (adenine-specific) activity"/>
    <property type="evidence" value="ECO:0007669"/>
    <property type="project" value="UniProtKB-EC"/>
</dbReference>
<feature type="domain" description="MmeI-like DNA-methyltransferase" evidence="9">
    <location>
        <begin position="343"/>
        <end position="608"/>
    </location>
</feature>
<dbReference type="Proteomes" id="UP001247307">
    <property type="component" value="Unassembled WGS sequence"/>
</dbReference>
<dbReference type="SUPFAM" id="SSF53335">
    <property type="entry name" value="S-adenosyl-L-methionine-dependent methyltransferases"/>
    <property type="match status" value="1"/>
</dbReference>
<dbReference type="RefSeq" id="WP_309852708.1">
    <property type="nucleotide sequence ID" value="NZ_BAAAIU010000004.1"/>
</dbReference>
<dbReference type="InterPro" id="IPR029063">
    <property type="entry name" value="SAM-dependent_MTases_sf"/>
</dbReference>
<dbReference type="Gene3D" id="3.40.50.150">
    <property type="entry name" value="Vaccinia Virus protein VP39"/>
    <property type="match status" value="1"/>
</dbReference>
<feature type="domain" description="MmeI-like N-terminal" evidence="5">
    <location>
        <begin position="13"/>
        <end position="181"/>
    </location>
</feature>
<dbReference type="GO" id="GO:0032259">
    <property type="term" value="P:methylation"/>
    <property type="evidence" value="ECO:0007669"/>
    <property type="project" value="UniProtKB-KW"/>
</dbReference>
<sequence>MSKTLSLNEIRSRAVAFHHEWKGEPGEERQQAQSFVRDLLHVFGVTGTKAALYEKRARRSSTGSGGYIDALVPGLCLIEMKSAGKDLAAAERQALDYIDDLSDAEAPRWVITCDFHTFRILDLHAEDDADTVVFTLEQLPARVEDLAFLAGYQARSFGSREQEAASIKAAKIMAGLYEALEGSGYDDHEASVFLVRTLFALYADDSGVWERDMFFEFIETRTSEDGSDLGSQLTKLYQELNRLPEKRQKNLDELIARFPYVNGGIFAEPLSIPSFDRAMRAQLLEACAFNWSAISPAIFGSLFQAVKDKKARRELGEHYTTETNILKTIRPLFLDDFEAEFAKQHHHKAGLKKLRARMGEAVFVDPAAGCGNFLVIGYREMRALDLRILERLQELGDSSQIPTMFFTKADLPVKMESFIGLELEEWPARIAATALHLVDHQANQAMELALGKAPEPLPLETITTVHVVNSLKVRWQDYIPPTQHLFIMSNPPFLGDNTRTKEQKKELQDAWGDASVLSRLDYVTGWHAKALELFKNREYGGEWAFVTTNSITQGDQPPRLFGPIFAQGWKIKFAHQTFAWTSEASDAAAVHCVIVGFTKDKAAPRRLFTYPSPKAEPLEQDAAQINGYLLDAENVLVEKRSSMLSPCLTKTLRGSMPSDGGNLIVEPEDYAEFAADPIASTYLHRYIGAKELLHGTDRWCLWLDGWDSRDLNKSALLRMRVEAVKDFRAASTAATTRDYPYHHLFRQLAKQDTSYVCVPRHVSETREFFTVQHFDADVIAGDANFTIQDPDGLQFAVMSSSAFITWQKAIGGRLESRLRFASTLTWYTFPVPEISEKDRAAIIAGGRAVLDARALHPEKSLAEHYQPLGMDPALVKAHKQLDKAVDKVFGLRDTTGKRVSNEDRLKALFASYAAMTGDSQS</sequence>